<reference evidence="2 3" key="1">
    <citation type="submission" date="2020-03" db="EMBL/GenBank/DDBJ databases">
        <title>Metabolic flexibility allows generalist bacteria to become dominant in a frequently disturbed ecosystem.</title>
        <authorList>
            <person name="Chen Y.-J."/>
            <person name="Leung P.M."/>
            <person name="Bay S.K."/>
            <person name="Hugenholtz P."/>
            <person name="Kessler A.J."/>
            <person name="Shelley G."/>
            <person name="Waite D.W."/>
            <person name="Cook P.L."/>
            <person name="Greening C."/>
        </authorList>
    </citation>
    <scope>NUCLEOTIDE SEQUENCE [LARGE SCALE GENOMIC DNA]</scope>
    <source>
        <strain evidence="2">SS_bin_28</strain>
    </source>
</reference>
<protein>
    <recommendedName>
        <fullName evidence="1">Chalcone isomerase domain-containing protein</fullName>
    </recommendedName>
</protein>
<dbReference type="InterPro" id="IPR016087">
    <property type="entry name" value="Chalcone_isomerase"/>
</dbReference>
<proteinExistence type="predicted"/>
<name>A0A7Y2H1G8_UNCEI</name>
<dbReference type="Proteomes" id="UP000547674">
    <property type="component" value="Unassembled WGS sequence"/>
</dbReference>
<feature type="domain" description="Chalcone isomerase" evidence="1">
    <location>
        <begin position="24"/>
        <end position="171"/>
    </location>
</feature>
<dbReference type="EMBL" id="JABDJR010000093">
    <property type="protein sequence ID" value="NNF05633.1"/>
    <property type="molecule type" value="Genomic_DNA"/>
</dbReference>
<dbReference type="Gene3D" id="3.50.70.10">
    <property type="match status" value="1"/>
</dbReference>
<dbReference type="Pfam" id="PF16036">
    <property type="entry name" value="Chalcone_3"/>
    <property type="match status" value="1"/>
</dbReference>
<dbReference type="AlphaFoldDB" id="A0A7Y2H1G8"/>
<dbReference type="InterPro" id="IPR016088">
    <property type="entry name" value="Chalcone_isomerase_3-sand"/>
</dbReference>
<accession>A0A7Y2H1G8</accession>
<evidence type="ECO:0000313" key="2">
    <source>
        <dbReference type="EMBL" id="NNF05633.1"/>
    </source>
</evidence>
<gene>
    <name evidence="2" type="ORF">HKN21_02620</name>
</gene>
<organism evidence="2 3">
    <name type="scientific">Eiseniibacteriota bacterium</name>
    <dbReference type="NCBI Taxonomy" id="2212470"/>
    <lineage>
        <taxon>Bacteria</taxon>
        <taxon>Candidatus Eiseniibacteriota</taxon>
    </lineage>
</organism>
<evidence type="ECO:0000313" key="3">
    <source>
        <dbReference type="Proteomes" id="UP000547674"/>
    </source>
</evidence>
<evidence type="ECO:0000259" key="1">
    <source>
        <dbReference type="Pfam" id="PF16036"/>
    </source>
</evidence>
<sequence length="182" mass="19871">MIGSTHMFFVLLLLASQNLSFQPHPTIDVGDQVLSLRASMVKEATILKISVYQIDMYVSKEIPASSSASQASTKAFLLTFLRNIKAEKLASSWLQDLQLYCETNCETLLKQARPVANALPEMEKGSTVLYVVRPTSVEVLVNGKPFGTISGAAASQTVSDAFLGPKAPKDVRKALVLEPRRE</sequence>
<comment type="caution">
    <text evidence="2">The sequence shown here is derived from an EMBL/GenBank/DDBJ whole genome shotgun (WGS) entry which is preliminary data.</text>
</comment>